<dbReference type="Gramene" id="mRNA:HanXRQr2_Chr16g0746171">
    <property type="protein sequence ID" value="mRNA:HanXRQr2_Chr16g0746171"/>
    <property type="gene ID" value="HanXRQr2_Chr16g0746171"/>
</dbReference>
<accession>A0A251RYQ4</accession>
<dbReference type="InParanoid" id="A0A251RYQ4"/>
<evidence type="ECO:0000313" key="3">
    <source>
        <dbReference type="Proteomes" id="UP000215914"/>
    </source>
</evidence>
<organism evidence="2 3">
    <name type="scientific">Helianthus annuus</name>
    <name type="common">Common sunflower</name>
    <dbReference type="NCBI Taxonomy" id="4232"/>
    <lineage>
        <taxon>Eukaryota</taxon>
        <taxon>Viridiplantae</taxon>
        <taxon>Streptophyta</taxon>
        <taxon>Embryophyta</taxon>
        <taxon>Tracheophyta</taxon>
        <taxon>Spermatophyta</taxon>
        <taxon>Magnoliopsida</taxon>
        <taxon>eudicotyledons</taxon>
        <taxon>Gunneridae</taxon>
        <taxon>Pentapetalae</taxon>
        <taxon>asterids</taxon>
        <taxon>campanulids</taxon>
        <taxon>Asterales</taxon>
        <taxon>Asteraceae</taxon>
        <taxon>Asteroideae</taxon>
        <taxon>Heliantheae alliance</taxon>
        <taxon>Heliantheae</taxon>
        <taxon>Helianthus</taxon>
    </lineage>
</organism>
<evidence type="ECO:0000313" key="2">
    <source>
        <dbReference type="EMBL" id="OTF91504.1"/>
    </source>
</evidence>
<dbReference type="AlphaFoldDB" id="A0A251RYQ4"/>
<dbReference type="Proteomes" id="UP000215914">
    <property type="component" value="Chromosome 16"/>
</dbReference>
<reference evidence="1 3" key="1">
    <citation type="journal article" date="2017" name="Nature">
        <title>The sunflower genome provides insights into oil metabolism, flowering and Asterid evolution.</title>
        <authorList>
            <person name="Badouin H."/>
            <person name="Gouzy J."/>
            <person name="Grassa C.J."/>
            <person name="Murat F."/>
            <person name="Staton S.E."/>
            <person name="Cottret L."/>
            <person name="Lelandais-Briere C."/>
            <person name="Owens G.L."/>
            <person name="Carrere S."/>
            <person name="Mayjonade B."/>
            <person name="Legrand L."/>
            <person name="Gill N."/>
            <person name="Kane N.C."/>
            <person name="Bowers J.E."/>
            <person name="Hubner S."/>
            <person name="Bellec A."/>
            <person name="Berard A."/>
            <person name="Berges H."/>
            <person name="Blanchet N."/>
            <person name="Boniface M.C."/>
            <person name="Brunel D."/>
            <person name="Catrice O."/>
            <person name="Chaidir N."/>
            <person name="Claudel C."/>
            <person name="Donnadieu C."/>
            <person name="Faraut T."/>
            <person name="Fievet G."/>
            <person name="Helmstetter N."/>
            <person name="King M."/>
            <person name="Knapp S.J."/>
            <person name="Lai Z."/>
            <person name="Le Paslier M.C."/>
            <person name="Lippi Y."/>
            <person name="Lorenzon L."/>
            <person name="Mandel J.R."/>
            <person name="Marage G."/>
            <person name="Marchand G."/>
            <person name="Marquand E."/>
            <person name="Bret-Mestries E."/>
            <person name="Morien E."/>
            <person name="Nambeesan S."/>
            <person name="Nguyen T."/>
            <person name="Pegot-Espagnet P."/>
            <person name="Pouilly N."/>
            <person name="Raftis F."/>
            <person name="Sallet E."/>
            <person name="Schiex T."/>
            <person name="Thomas J."/>
            <person name="Vandecasteele C."/>
            <person name="Vares D."/>
            <person name="Vear F."/>
            <person name="Vautrin S."/>
            <person name="Crespi M."/>
            <person name="Mangin B."/>
            <person name="Burke J.M."/>
            <person name="Salse J."/>
            <person name="Munos S."/>
            <person name="Vincourt P."/>
            <person name="Rieseberg L.H."/>
            <person name="Langlade N.B."/>
        </authorList>
    </citation>
    <scope>NUCLEOTIDE SEQUENCE [LARGE SCALE GENOMIC DNA]</scope>
    <source>
        <strain evidence="3">cv. SF193</strain>
        <tissue evidence="1">Leaves</tissue>
    </source>
</reference>
<proteinExistence type="predicted"/>
<dbReference type="EMBL" id="CM007905">
    <property type="protein sequence ID" value="OTF91504.1"/>
    <property type="molecule type" value="Genomic_DNA"/>
</dbReference>
<evidence type="ECO:0000313" key="1">
    <source>
        <dbReference type="EMBL" id="KAF5759834.1"/>
    </source>
</evidence>
<reference evidence="2" key="2">
    <citation type="submission" date="2017-02" db="EMBL/GenBank/DDBJ databases">
        <title>Sunflower complete genome.</title>
        <authorList>
            <person name="Langlade N."/>
            <person name="Munos S."/>
        </authorList>
    </citation>
    <scope>NUCLEOTIDE SEQUENCE [LARGE SCALE GENOMIC DNA]</scope>
    <source>
        <tissue evidence="2">Leaves</tissue>
    </source>
</reference>
<sequence length="53" mass="5843">MLTFKKKFLAKLATSTESSSHVGSYVICSVEDEFLNNDVFSPIAYLGSIIQVL</sequence>
<keyword evidence="3" id="KW-1185">Reference proteome</keyword>
<gene>
    <name evidence="2" type="ORF">HannXRQ_Chr16g0511461</name>
    <name evidence="1" type="ORF">HanXRQr2_Chr16g0746171</name>
</gene>
<dbReference type="EMBL" id="MNCJ02000331">
    <property type="protein sequence ID" value="KAF5759834.1"/>
    <property type="molecule type" value="Genomic_DNA"/>
</dbReference>
<name>A0A251RYQ4_HELAN</name>
<reference evidence="1" key="3">
    <citation type="submission" date="2020-06" db="EMBL/GenBank/DDBJ databases">
        <title>Helianthus annuus Genome sequencing and assembly Release 2.</title>
        <authorList>
            <person name="Gouzy J."/>
            <person name="Langlade N."/>
            <person name="Munos S."/>
        </authorList>
    </citation>
    <scope>NUCLEOTIDE SEQUENCE</scope>
    <source>
        <tissue evidence="1">Leaves</tissue>
    </source>
</reference>
<protein>
    <submittedName>
        <fullName evidence="2">Uncharacterized protein</fullName>
    </submittedName>
</protein>